<evidence type="ECO:0000259" key="5">
    <source>
        <dbReference type="PROSITE" id="PS50931"/>
    </source>
</evidence>
<comment type="caution">
    <text evidence="6">The sequence shown here is derived from an EMBL/GenBank/DDBJ whole genome shotgun (WGS) entry which is preliminary data.</text>
</comment>
<dbReference type="SUPFAM" id="SSF46785">
    <property type="entry name" value="Winged helix' DNA-binding domain"/>
    <property type="match status" value="1"/>
</dbReference>
<dbReference type="SUPFAM" id="SSF53850">
    <property type="entry name" value="Periplasmic binding protein-like II"/>
    <property type="match status" value="1"/>
</dbReference>
<protein>
    <submittedName>
        <fullName evidence="6">LysR family transcriptional regulator</fullName>
    </submittedName>
</protein>
<sequence length="323" mass="36842">MDTTSRLLLFLDVAERGSYGKAAERRNIDRSVVSKQISKLEKDLEVRLLNRSPRTLSLTAAGVEVKRKAETLRESLRQTIQVAQNFHTEPKGLLKITAITSLTKNILQPVIENFQECYPEVVIELHMNNRLVDVIGEGFDIAFRTGQLQDSSMVARHLARNRSVLVASPEYLRRYGEPQSIEELEQLPAGGFATDTFRITELRYINDQKQVQTMSMNCTYLGSDIDLVVQMALAGRIYCKIPSVHIRDEVSSGKLVPIMTDLKLASYSSFYAVYPHREMPMRTRLFLDAVKDYIGEGTPCWESNIPKFEEMYGNNNRSEWELP</sequence>
<dbReference type="InterPro" id="IPR000847">
    <property type="entry name" value="LysR_HTH_N"/>
</dbReference>
<dbReference type="Pfam" id="PF03466">
    <property type="entry name" value="LysR_substrate"/>
    <property type="match status" value="1"/>
</dbReference>
<dbReference type="Gene3D" id="1.10.10.10">
    <property type="entry name" value="Winged helix-like DNA-binding domain superfamily/Winged helix DNA-binding domain"/>
    <property type="match status" value="1"/>
</dbReference>
<dbReference type="Proteomes" id="UP001210678">
    <property type="component" value="Unassembled WGS sequence"/>
</dbReference>
<keyword evidence="4" id="KW-0804">Transcription</keyword>
<dbReference type="InterPro" id="IPR036388">
    <property type="entry name" value="WH-like_DNA-bd_sf"/>
</dbReference>
<dbReference type="Gene3D" id="3.40.190.290">
    <property type="match status" value="1"/>
</dbReference>
<keyword evidence="7" id="KW-1185">Reference proteome</keyword>
<keyword evidence="2" id="KW-0805">Transcription regulation</keyword>
<reference evidence="6 7" key="1">
    <citation type="submission" date="2023-01" db="EMBL/GenBank/DDBJ databases">
        <title>Vibrio sp. KJ40-1 sp.nov, isolated from marine algae.</title>
        <authorList>
            <person name="Butt M."/>
            <person name="Kim J.M.J."/>
            <person name="Jeon C.O.C."/>
        </authorList>
    </citation>
    <scope>NUCLEOTIDE SEQUENCE [LARGE SCALE GENOMIC DNA]</scope>
    <source>
        <strain evidence="6 7">KJ40-1</strain>
    </source>
</reference>
<dbReference type="PANTHER" id="PTHR30537:SF5">
    <property type="entry name" value="HTH-TYPE TRANSCRIPTIONAL ACTIVATOR TTDR-RELATED"/>
    <property type="match status" value="1"/>
</dbReference>
<gene>
    <name evidence="6" type="ORF">PGX00_06945</name>
</gene>
<dbReference type="RefSeq" id="WP_272133959.1">
    <property type="nucleotide sequence ID" value="NZ_JAQLOI010000001.1"/>
</dbReference>
<name>A0ABT4YQC7_9VIBR</name>
<organism evidence="6 7">
    <name type="scientific">Vibrio algarum</name>
    <dbReference type="NCBI Taxonomy" id="3020714"/>
    <lineage>
        <taxon>Bacteria</taxon>
        <taxon>Pseudomonadati</taxon>
        <taxon>Pseudomonadota</taxon>
        <taxon>Gammaproteobacteria</taxon>
        <taxon>Vibrionales</taxon>
        <taxon>Vibrionaceae</taxon>
        <taxon>Vibrio</taxon>
    </lineage>
</organism>
<evidence type="ECO:0000256" key="1">
    <source>
        <dbReference type="ARBA" id="ARBA00009437"/>
    </source>
</evidence>
<evidence type="ECO:0000256" key="3">
    <source>
        <dbReference type="ARBA" id="ARBA00023125"/>
    </source>
</evidence>
<accession>A0ABT4YQC7</accession>
<dbReference type="PROSITE" id="PS50931">
    <property type="entry name" value="HTH_LYSR"/>
    <property type="match status" value="1"/>
</dbReference>
<dbReference type="InterPro" id="IPR005119">
    <property type="entry name" value="LysR_subst-bd"/>
</dbReference>
<proteinExistence type="inferred from homology"/>
<evidence type="ECO:0000256" key="2">
    <source>
        <dbReference type="ARBA" id="ARBA00023015"/>
    </source>
</evidence>
<keyword evidence="3" id="KW-0238">DNA-binding</keyword>
<evidence type="ECO:0000313" key="6">
    <source>
        <dbReference type="EMBL" id="MDB1123411.1"/>
    </source>
</evidence>
<dbReference type="EMBL" id="JAQLOI010000001">
    <property type="protein sequence ID" value="MDB1123411.1"/>
    <property type="molecule type" value="Genomic_DNA"/>
</dbReference>
<dbReference type="CDD" id="cd08422">
    <property type="entry name" value="PBP2_CrgA_like"/>
    <property type="match status" value="1"/>
</dbReference>
<dbReference type="InterPro" id="IPR058163">
    <property type="entry name" value="LysR-type_TF_proteobact-type"/>
</dbReference>
<evidence type="ECO:0000256" key="4">
    <source>
        <dbReference type="ARBA" id="ARBA00023163"/>
    </source>
</evidence>
<dbReference type="PANTHER" id="PTHR30537">
    <property type="entry name" value="HTH-TYPE TRANSCRIPTIONAL REGULATOR"/>
    <property type="match status" value="1"/>
</dbReference>
<evidence type="ECO:0000313" key="7">
    <source>
        <dbReference type="Proteomes" id="UP001210678"/>
    </source>
</evidence>
<dbReference type="Pfam" id="PF00126">
    <property type="entry name" value="HTH_1"/>
    <property type="match status" value="1"/>
</dbReference>
<comment type="similarity">
    <text evidence="1">Belongs to the LysR transcriptional regulatory family.</text>
</comment>
<feature type="domain" description="HTH lysR-type" evidence="5">
    <location>
        <begin position="1"/>
        <end position="59"/>
    </location>
</feature>
<dbReference type="InterPro" id="IPR036390">
    <property type="entry name" value="WH_DNA-bd_sf"/>
</dbReference>